<evidence type="ECO:0000256" key="14">
    <source>
        <dbReference type="ARBA" id="ARBA00023242"/>
    </source>
</evidence>
<dbReference type="PANTHER" id="PTHR10682:SF6">
    <property type="entry name" value="POLY(A) POLYMERASE GAMMA"/>
    <property type="match status" value="1"/>
</dbReference>
<dbReference type="GO" id="GO:0031123">
    <property type="term" value="P:RNA 3'-end processing"/>
    <property type="evidence" value="ECO:0007669"/>
    <property type="project" value="InterPro"/>
</dbReference>
<feature type="domain" description="Poly(A) polymerase RNA-binding" evidence="17">
    <location>
        <begin position="359"/>
        <end position="415"/>
    </location>
</feature>
<evidence type="ECO:0000256" key="1">
    <source>
        <dbReference type="ARBA" id="ARBA00001936"/>
    </source>
</evidence>
<dbReference type="AlphaFoldDB" id="A0A4W4GND3"/>
<dbReference type="Ensembl" id="ENSEEET00000040348.2">
    <property type="protein sequence ID" value="ENSEEEP00000039889.2"/>
    <property type="gene ID" value="ENSEEEG00000017140.2"/>
</dbReference>
<evidence type="ECO:0000256" key="11">
    <source>
        <dbReference type="ARBA" id="ARBA00022842"/>
    </source>
</evidence>
<dbReference type="CDD" id="cd05402">
    <property type="entry name" value="NT_PAP_TUTase"/>
    <property type="match status" value="1"/>
</dbReference>
<dbReference type="Pfam" id="PF20750">
    <property type="entry name" value="PAP_NTPase"/>
    <property type="match status" value="1"/>
</dbReference>
<keyword evidence="12" id="KW-0694">RNA-binding</keyword>
<dbReference type="FunFam" id="3.30.70.590:FF:000001">
    <property type="entry name" value="Putative poly(A) polymerase gamma"/>
    <property type="match status" value="1"/>
</dbReference>
<dbReference type="GO" id="GO:0005524">
    <property type="term" value="F:ATP binding"/>
    <property type="evidence" value="ECO:0007669"/>
    <property type="project" value="UniProtKB-KW"/>
</dbReference>
<reference evidence="20" key="4">
    <citation type="submission" date="2025-08" db="UniProtKB">
        <authorList>
            <consortium name="Ensembl"/>
        </authorList>
    </citation>
    <scope>IDENTIFICATION</scope>
</reference>
<reference evidence="21" key="1">
    <citation type="journal article" date="2014" name="Science">
        <title>Nonhuman genetics. Genomic basis for the convergent evolution of electric organs.</title>
        <authorList>
            <person name="Gallant J.R."/>
            <person name="Traeger L.L."/>
            <person name="Volkening J.D."/>
            <person name="Moffett H."/>
            <person name="Chen P.H."/>
            <person name="Novina C.D."/>
            <person name="Phillips G.N.Jr."/>
            <person name="Anand R."/>
            <person name="Wells G.B."/>
            <person name="Pinch M."/>
            <person name="Guth R."/>
            <person name="Unguez G.A."/>
            <person name="Albert J.S."/>
            <person name="Zakon H.H."/>
            <person name="Samanta M.P."/>
            <person name="Sussman M.R."/>
        </authorList>
    </citation>
    <scope>NUCLEOTIDE SEQUENCE [LARGE SCALE GENOMIC DNA]</scope>
</reference>
<comment type="subcellular location">
    <subcellularLocation>
        <location evidence="3">Nucleus</location>
    </subcellularLocation>
</comment>
<dbReference type="InterPro" id="IPR011068">
    <property type="entry name" value="NuclTrfase_I-like_C"/>
</dbReference>
<feature type="compositionally biased region" description="Low complexity" evidence="16">
    <location>
        <begin position="559"/>
        <end position="570"/>
    </location>
</feature>
<evidence type="ECO:0000259" key="18">
    <source>
        <dbReference type="Pfam" id="PF04928"/>
    </source>
</evidence>
<dbReference type="Proteomes" id="UP000314983">
    <property type="component" value="Chromosome 11"/>
</dbReference>
<dbReference type="FunFam" id="3.30.460.10:FF:000002">
    <property type="entry name" value="Poly(A) polymerase alpha, putative"/>
    <property type="match status" value="1"/>
</dbReference>
<dbReference type="FunFam" id="1.10.1410.10:FF:000001">
    <property type="entry name" value="Putative poly(A) polymerase gamma"/>
    <property type="match status" value="1"/>
</dbReference>
<evidence type="ECO:0000259" key="19">
    <source>
        <dbReference type="Pfam" id="PF20750"/>
    </source>
</evidence>
<keyword evidence="14" id="KW-0539">Nucleus</keyword>
<feature type="domain" description="Poly(A) polymerase RNA-binding" evidence="17">
    <location>
        <begin position="419"/>
        <end position="492"/>
    </location>
</feature>
<dbReference type="GO" id="GO:0003723">
    <property type="term" value="F:RNA binding"/>
    <property type="evidence" value="ECO:0007669"/>
    <property type="project" value="UniProtKB-KW"/>
</dbReference>
<evidence type="ECO:0000259" key="17">
    <source>
        <dbReference type="Pfam" id="PF04926"/>
    </source>
</evidence>
<dbReference type="GO" id="GO:0046872">
    <property type="term" value="F:metal ion binding"/>
    <property type="evidence" value="ECO:0007669"/>
    <property type="project" value="UniProtKB-KW"/>
</dbReference>
<evidence type="ECO:0000256" key="5">
    <source>
        <dbReference type="ARBA" id="ARBA00012388"/>
    </source>
</evidence>
<evidence type="ECO:0000256" key="12">
    <source>
        <dbReference type="ARBA" id="ARBA00022884"/>
    </source>
</evidence>
<evidence type="ECO:0000313" key="20">
    <source>
        <dbReference type="Ensembl" id="ENSEEEP00000039889.2"/>
    </source>
</evidence>
<feature type="region of interest" description="Disordered" evidence="16">
    <location>
        <begin position="493"/>
        <end position="577"/>
    </location>
</feature>
<accession>A0A4W4GND3</accession>
<dbReference type="PANTHER" id="PTHR10682">
    <property type="entry name" value="POLY A POLYMERASE"/>
    <property type="match status" value="1"/>
</dbReference>
<dbReference type="EC" id="2.7.7.19" evidence="5"/>
<feature type="compositionally biased region" description="Low complexity" evidence="16">
    <location>
        <begin position="542"/>
        <end position="552"/>
    </location>
</feature>
<keyword evidence="21" id="KW-1185">Reference proteome</keyword>
<proteinExistence type="inferred from homology"/>
<dbReference type="SUPFAM" id="SSF55003">
    <property type="entry name" value="PAP/Archaeal CCA-adding enzyme, C-terminal domain"/>
    <property type="match status" value="1"/>
</dbReference>
<dbReference type="Pfam" id="PF04926">
    <property type="entry name" value="PAP_RNA-bind"/>
    <property type="match status" value="2"/>
</dbReference>
<keyword evidence="10" id="KW-0067">ATP-binding</keyword>
<dbReference type="GeneTree" id="ENSGT00940000156467"/>
<keyword evidence="13" id="KW-0464">Manganese</keyword>
<keyword evidence="11" id="KW-0460">Magnesium</keyword>
<organism evidence="20 21">
    <name type="scientific">Electrophorus electricus</name>
    <name type="common">Electric eel</name>
    <name type="synonym">Gymnotus electricus</name>
    <dbReference type="NCBI Taxonomy" id="8005"/>
    <lineage>
        <taxon>Eukaryota</taxon>
        <taxon>Metazoa</taxon>
        <taxon>Chordata</taxon>
        <taxon>Craniata</taxon>
        <taxon>Vertebrata</taxon>
        <taxon>Euteleostomi</taxon>
        <taxon>Actinopterygii</taxon>
        <taxon>Neopterygii</taxon>
        <taxon>Teleostei</taxon>
        <taxon>Ostariophysi</taxon>
        <taxon>Gymnotiformes</taxon>
        <taxon>Gymnotoidei</taxon>
        <taxon>Gymnotidae</taxon>
        <taxon>Electrophorus</taxon>
    </lineage>
</organism>
<evidence type="ECO:0000256" key="2">
    <source>
        <dbReference type="ARBA" id="ARBA00001946"/>
    </source>
</evidence>
<evidence type="ECO:0000256" key="6">
    <source>
        <dbReference type="ARBA" id="ARBA00022664"/>
    </source>
</evidence>
<dbReference type="Gene3D" id="1.10.1410.10">
    <property type="match status" value="1"/>
</dbReference>
<dbReference type="Gene3D" id="3.30.460.10">
    <property type="entry name" value="Beta Polymerase, domain 2"/>
    <property type="match status" value="1"/>
</dbReference>
<evidence type="ECO:0000256" key="8">
    <source>
        <dbReference type="ARBA" id="ARBA00022723"/>
    </source>
</evidence>
<comment type="cofactor">
    <cofactor evidence="1">
        <name>Mn(2+)</name>
        <dbReference type="ChEBI" id="CHEBI:29035"/>
    </cofactor>
</comment>
<gene>
    <name evidence="20" type="primary">PAPOLG</name>
</gene>
<evidence type="ECO:0000256" key="16">
    <source>
        <dbReference type="SAM" id="MobiDB-lite"/>
    </source>
</evidence>
<protein>
    <recommendedName>
        <fullName evidence="5">polynucleotide adenylyltransferase</fullName>
        <ecNumber evidence="5">2.7.7.19</ecNumber>
    </recommendedName>
</protein>
<dbReference type="InterPro" id="IPR043519">
    <property type="entry name" value="NT_sf"/>
</dbReference>
<reference evidence="20" key="5">
    <citation type="submission" date="2025-09" db="UniProtKB">
        <authorList>
            <consortium name="Ensembl"/>
        </authorList>
    </citation>
    <scope>IDENTIFICATION</scope>
</reference>
<dbReference type="GO" id="GO:1990817">
    <property type="term" value="F:poly(A) RNA polymerase activity"/>
    <property type="evidence" value="ECO:0007669"/>
    <property type="project" value="UniProtKB-EC"/>
</dbReference>
<dbReference type="Pfam" id="PF04928">
    <property type="entry name" value="PAP_central"/>
    <property type="match status" value="1"/>
</dbReference>
<feature type="domain" description="Poly(A) polymerase nucleotidyltransferase" evidence="19">
    <location>
        <begin position="14"/>
        <end position="207"/>
    </location>
</feature>
<name>A0A4W4GND3_ELEEL</name>
<keyword evidence="8" id="KW-0479">Metal-binding</keyword>
<feature type="compositionally biased region" description="Polar residues" evidence="16">
    <location>
        <begin position="684"/>
        <end position="693"/>
    </location>
</feature>
<evidence type="ECO:0000256" key="10">
    <source>
        <dbReference type="ARBA" id="ARBA00022840"/>
    </source>
</evidence>
<dbReference type="SUPFAM" id="SSF81631">
    <property type="entry name" value="PAP/OAS1 substrate-binding domain"/>
    <property type="match status" value="1"/>
</dbReference>
<evidence type="ECO:0000256" key="9">
    <source>
        <dbReference type="ARBA" id="ARBA00022741"/>
    </source>
</evidence>
<evidence type="ECO:0000256" key="15">
    <source>
        <dbReference type="ARBA" id="ARBA00048830"/>
    </source>
</evidence>
<dbReference type="GO" id="GO:0005634">
    <property type="term" value="C:nucleus"/>
    <property type="evidence" value="ECO:0007669"/>
    <property type="project" value="UniProtKB-SubCell"/>
</dbReference>
<evidence type="ECO:0000256" key="3">
    <source>
        <dbReference type="ARBA" id="ARBA00004123"/>
    </source>
</evidence>
<dbReference type="InterPro" id="IPR007012">
    <property type="entry name" value="PolA_pol_cen_dom"/>
</dbReference>
<feature type="domain" description="Poly(A) polymerase central" evidence="18">
    <location>
        <begin position="212"/>
        <end position="356"/>
    </location>
</feature>
<reference evidence="20" key="3">
    <citation type="submission" date="2020-05" db="EMBL/GenBank/DDBJ databases">
        <title>Electrophorus electricus (electric eel) genome, fEleEle1, primary haplotype.</title>
        <authorList>
            <person name="Myers G."/>
            <person name="Meyer A."/>
            <person name="Fedrigo O."/>
            <person name="Formenti G."/>
            <person name="Rhie A."/>
            <person name="Tracey A."/>
            <person name="Sims Y."/>
            <person name="Jarvis E.D."/>
        </authorList>
    </citation>
    <scope>NUCLEOTIDE SEQUENCE [LARGE SCALE GENOMIC DNA]</scope>
</reference>
<feature type="compositionally biased region" description="Basic and acidic residues" evidence="16">
    <location>
        <begin position="639"/>
        <end position="648"/>
    </location>
</feature>
<dbReference type="Gene3D" id="3.30.70.590">
    <property type="entry name" value="Poly(A) polymerase predicted RNA binding domain"/>
    <property type="match status" value="1"/>
</dbReference>
<dbReference type="InterPro" id="IPR007010">
    <property type="entry name" value="PolA_pol_RNA-bd_dom"/>
</dbReference>
<evidence type="ECO:0000256" key="13">
    <source>
        <dbReference type="ARBA" id="ARBA00023211"/>
    </source>
</evidence>
<keyword evidence="7" id="KW-0808">Transferase</keyword>
<reference evidence="21" key="2">
    <citation type="journal article" date="2017" name="Sci. Adv.">
        <title>A tail of two voltages: Proteomic comparison of the three electric organs of the electric eel.</title>
        <authorList>
            <person name="Traeger L.L."/>
            <person name="Sabat G."/>
            <person name="Barrett-Wilt G.A."/>
            <person name="Wells G.B."/>
            <person name="Sussman M.R."/>
        </authorList>
    </citation>
    <scope>NUCLEOTIDE SEQUENCE [LARGE SCALE GENOMIC DNA]</scope>
</reference>
<comment type="catalytic activity">
    <reaction evidence="15">
        <text>RNA(n) + ATP = RNA(n)-3'-adenine ribonucleotide + diphosphate</text>
        <dbReference type="Rhea" id="RHEA:11332"/>
        <dbReference type="Rhea" id="RHEA-COMP:14527"/>
        <dbReference type="Rhea" id="RHEA-COMP:17347"/>
        <dbReference type="ChEBI" id="CHEBI:30616"/>
        <dbReference type="ChEBI" id="CHEBI:33019"/>
        <dbReference type="ChEBI" id="CHEBI:140395"/>
        <dbReference type="ChEBI" id="CHEBI:173115"/>
        <dbReference type="EC" id="2.7.7.19"/>
    </reaction>
</comment>
<keyword evidence="9" id="KW-0547">Nucleotide-binding</keyword>
<evidence type="ECO:0000256" key="4">
    <source>
        <dbReference type="ARBA" id="ARBA00010912"/>
    </source>
</evidence>
<keyword evidence="6" id="KW-0507">mRNA processing</keyword>
<dbReference type="InterPro" id="IPR048840">
    <property type="entry name" value="PolA_pol_NTPase"/>
</dbReference>
<dbReference type="SUPFAM" id="SSF81301">
    <property type="entry name" value="Nucleotidyltransferase"/>
    <property type="match status" value="1"/>
</dbReference>
<feature type="region of interest" description="Disordered" evidence="16">
    <location>
        <begin position="605"/>
        <end position="693"/>
    </location>
</feature>
<dbReference type="GO" id="GO:0006397">
    <property type="term" value="P:mRNA processing"/>
    <property type="evidence" value="ECO:0007669"/>
    <property type="project" value="UniProtKB-KW"/>
</dbReference>
<comment type="cofactor">
    <cofactor evidence="2">
        <name>Mg(2+)</name>
        <dbReference type="ChEBI" id="CHEBI:18420"/>
    </cofactor>
</comment>
<evidence type="ECO:0000256" key="7">
    <source>
        <dbReference type="ARBA" id="ARBA00022679"/>
    </source>
</evidence>
<comment type="similarity">
    <text evidence="4">Belongs to the poly(A) polymerase family.</text>
</comment>
<evidence type="ECO:0000313" key="21">
    <source>
        <dbReference type="Proteomes" id="UP000314983"/>
    </source>
</evidence>
<sequence length="707" mass="79121">MGRRVGFQPQKHYGITSSISLAFPREIDHMYTQKLIEAMKPFGVFEDEDELNHRLAVLGKLNSFVKNWIAEISESKNLPPSAIANVGGKIFTFGSYRLGVHTKGADIDALCVAPRHVERSDFFSSFFEKLKQHEEIKDLRAVEDAFVPVIKFKFDGIEIDLLFARLALQSIPDNLDLRGDSLLRNLDIRCIRSLNGCRVTDEILYLVPNKENFRLTLRAIKLWAKRRGIYSNMLGFLGGVSWAMLVARTCQLYPNAVAATLVHKFFLVFSKWEWPNPVLLKQPEDSNLNLPVWDPRVNPADRYHLMPIITPAYPQQNSTYNVSTSTRTIMSEEFKYGLAVTDEILQGKAEWSKLFEPPNFFQKYKHYIVLTASASTEENHLEWVGLVESKIRVLVGNLERNEYITLAHVNPQSFPWNDFVSMWFIGIIFKKLENADCVNIDLTYDIQSFTDTVYRQANNINMLKEGMTIEATHVRKKQLHQYLPSELVHRGKKKSLGDLNRSSNGGGSKRCSLDNSQLDSSRDTDTGTPFSSPVPVKKVCKATSSPDDSSITPPAPLFVDSSPVSDSSPPKQEQGMSIPVIGAKPSAKPTAAPVSSTIPTVVGRSVIPRMSSPTSSPPDLPNGLNGVAPKRPHSPSLEEPPKKLKDTEQMFSDDSEGAAVTKPMPIPTIDTSRTQRLPSKELPDSSSPVPTSNLRVIKNSIRLTLNR</sequence>